<organism evidence="1 2">
    <name type="scientific">Rhizopus stolonifer</name>
    <name type="common">Rhizopus nigricans</name>
    <dbReference type="NCBI Taxonomy" id="4846"/>
    <lineage>
        <taxon>Eukaryota</taxon>
        <taxon>Fungi</taxon>
        <taxon>Fungi incertae sedis</taxon>
        <taxon>Mucoromycota</taxon>
        <taxon>Mucoromycotina</taxon>
        <taxon>Mucoromycetes</taxon>
        <taxon>Mucorales</taxon>
        <taxon>Mucorineae</taxon>
        <taxon>Rhizopodaceae</taxon>
        <taxon>Rhizopus</taxon>
    </lineage>
</organism>
<dbReference type="EMBL" id="PJQM01000672">
    <property type="protein sequence ID" value="RCI04468.1"/>
    <property type="molecule type" value="Genomic_DNA"/>
</dbReference>
<proteinExistence type="predicted"/>
<reference evidence="1 2" key="1">
    <citation type="journal article" date="2018" name="G3 (Bethesda)">
        <title>Phylogenetic and Phylogenomic Definition of Rhizopus Species.</title>
        <authorList>
            <person name="Gryganskyi A.P."/>
            <person name="Golan J."/>
            <person name="Dolatabadi S."/>
            <person name="Mondo S."/>
            <person name="Robb S."/>
            <person name="Idnurm A."/>
            <person name="Muszewska A."/>
            <person name="Steczkiewicz K."/>
            <person name="Masonjones S."/>
            <person name="Liao H.L."/>
            <person name="Gajdeczka M.T."/>
            <person name="Anike F."/>
            <person name="Vuek A."/>
            <person name="Anishchenko I.M."/>
            <person name="Voigt K."/>
            <person name="de Hoog G.S."/>
            <person name="Smith M.E."/>
            <person name="Heitman J."/>
            <person name="Vilgalys R."/>
            <person name="Stajich J.E."/>
        </authorList>
    </citation>
    <scope>NUCLEOTIDE SEQUENCE [LARGE SCALE GENOMIC DNA]</scope>
    <source>
        <strain evidence="1 2">LSU 92-RS-03</strain>
    </source>
</reference>
<evidence type="ECO:0000313" key="2">
    <source>
        <dbReference type="Proteomes" id="UP000253551"/>
    </source>
</evidence>
<sequence length="112" mass="12854">MSNSHFVSELNCIKKCIYSISYNPAIPSSSPKTEMLLEVALEKIHKDSSSEENKSDEGSFFRNVEDYYSEDADVRVEDVVQTAYRKKRTQLFSIWKVGVLLEKKQKLLSALL</sequence>
<name>A0A367KQJ2_RHIST</name>
<keyword evidence="2" id="KW-1185">Reference proteome</keyword>
<comment type="caution">
    <text evidence="1">The sequence shown here is derived from an EMBL/GenBank/DDBJ whole genome shotgun (WGS) entry which is preliminary data.</text>
</comment>
<dbReference type="AlphaFoldDB" id="A0A367KQJ2"/>
<accession>A0A367KQJ2</accession>
<gene>
    <name evidence="1" type="ORF">CU098_006961</name>
</gene>
<protein>
    <submittedName>
        <fullName evidence="1">Uncharacterized protein</fullName>
    </submittedName>
</protein>
<dbReference type="Proteomes" id="UP000253551">
    <property type="component" value="Unassembled WGS sequence"/>
</dbReference>
<evidence type="ECO:0000313" key="1">
    <source>
        <dbReference type="EMBL" id="RCI04468.1"/>
    </source>
</evidence>